<dbReference type="Pfam" id="PF01797">
    <property type="entry name" value="Y1_Tnp"/>
    <property type="match status" value="1"/>
</dbReference>
<dbReference type="GO" id="GO:0003677">
    <property type="term" value="F:DNA binding"/>
    <property type="evidence" value="ECO:0007669"/>
    <property type="project" value="InterPro"/>
</dbReference>
<evidence type="ECO:0000259" key="1">
    <source>
        <dbReference type="SMART" id="SM01321"/>
    </source>
</evidence>
<dbReference type="NCBIfam" id="NF033573">
    <property type="entry name" value="transpos_IS200"/>
    <property type="match status" value="1"/>
</dbReference>
<dbReference type="Gene3D" id="3.30.70.1290">
    <property type="entry name" value="Transposase IS200-like"/>
    <property type="match status" value="1"/>
</dbReference>
<organism evidence="3 4">
    <name type="scientific">Fischerella thermalis JSC-11</name>
    <dbReference type="NCBI Taxonomy" id="741277"/>
    <lineage>
        <taxon>Bacteria</taxon>
        <taxon>Bacillati</taxon>
        <taxon>Cyanobacteriota</taxon>
        <taxon>Cyanophyceae</taxon>
        <taxon>Nostocales</taxon>
        <taxon>Hapalosiphonaceae</taxon>
        <taxon>Fischerella</taxon>
    </lineage>
</organism>
<feature type="domain" description="Transposase IS200-like" evidence="1">
    <location>
        <begin position="2"/>
        <end position="84"/>
    </location>
</feature>
<protein>
    <submittedName>
        <fullName evidence="3">Transposase IS200-family protein</fullName>
    </submittedName>
</protein>
<name>G6FRN1_9CYAN</name>
<dbReference type="EMBL" id="AGIZ01000004">
    <property type="protein sequence ID" value="EHC16105.1"/>
    <property type="molecule type" value="Genomic_DNA"/>
</dbReference>
<dbReference type="GO" id="GO:0006313">
    <property type="term" value="P:DNA transposition"/>
    <property type="evidence" value="ECO:0007669"/>
    <property type="project" value="InterPro"/>
</dbReference>
<dbReference type="Proteomes" id="UP000004344">
    <property type="component" value="Unassembled WGS sequence"/>
</dbReference>
<dbReference type="PATRIC" id="fig|741277.3.peg.1966"/>
<proteinExistence type="predicted"/>
<dbReference type="EMBL" id="AGIZ01000007">
    <property type="protein sequence ID" value="EHC12817.1"/>
    <property type="molecule type" value="Genomic_DNA"/>
</dbReference>
<dbReference type="PANTHER" id="PTHR33360">
    <property type="entry name" value="TRANSPOSASE FOR INSERTION SEQUENCE ELEMENT IS200"/>
    <property type="match status" value="1"/>
</dbReference>
<sequence>MHIVLVTKYRRKVITSEMLIRLKAIFKHLCEQQKSILIEFNGEEDHVHLLVNLSPDNNISEFFNEGSYAAMLKAAMLEAAMLLC</sequence>
<gene>
    <name evidence="3" type="ORF">FJSC11DRAFT_1528</name>
    <name evidence="2" type="ORF">FJSC11DRAFT_2434</name>
</gene>
<dbReference type="InterPro" id="IPR036515">
    <property type="entry name" value="Transposase_17_sf"/>
</dbReference>
<dbReference type="SMART" id="SM01321">
    <property type="entry name" value="Y1_Tnp"/>
    <property type="match status" value="1"/>
</dbReference>
<evidence type="ECO:0000313" key="4">
    <source>
        <dbReference type="Proteomes" id="UP000004344"/>
    </source>
</evidence>
<dbReference type="SUPFAM" id="SSF143422">
    <property type="entry name" value="Transposase IS200-like"/>
    <property type="match status" value="1"/>
</dbReference>
<dbReference type="InterPro" id="IPR002686">
    <property type="entry name" value="Transposase_17"/>
</dbReference>
<keyword evidence="4" id="KW-1185">Reference proteome</keyword>
<reference evidence="3 4" key="1">
    <citation type="submission" date="2011-09" db="EMBL/GenBank/DDBJ databases">
        <title>The draft genome of Fischerella sp. JSC-11.</title>
        <authorList>
            <consortium name="US DOE Joint Genome Institute (JGI-PGF)"/>
            <person name="Lucas S."/>
            <person name="Han J."/>
            <person name="Lapidus A."/>
            <person name="Cheng J.-F."/>
            <person name="Goodwin L."/>
            <person name="Pitluck S."/>
            <person name="Peters L."/>
            <person name="Land M.L."/>
            <person name="Hauser L."/>
            <person name="Sarkisova S."/>
            <person name="Bryant D.A."/>
            <person name="Brown I."/>
            <person name="Woyke T.J."/>
        </authorList>
    </citation>
    <scope>NUCLEOTIDE SEQUENCE [LARGE SCALE GENOMIC DNA]</scope>
    <source>
        <strain evidence="3 4">JSC-11</strain>
    </source>
</reference>
<comment type="caution">
    <text evidence="3">The sequence shown here is derived from an EMBL/GenBank/DDBJ whole genome shotgun (WGS) entry which is preliminary data.</text>
</comment>
<accession>G6FRN1</accession>
<dbReference type="PANTHER" id="PTHR33360:SF2">
    <property type="entry name" value="TRANSPOSASE FOR INSERTION SEQUENCE ELEMENT IS200"/>
    <property type="match status" value="1"/>
</dbReference>
<dbReference type="AlphaFoldDB" id="G6FRN1"/>
<dbReference type="GO" id="GO:0004803">
    <property type="term" value="F:transposase activity"/>
    <property type="evidence" value="ECO:0007669"/>
    <property type="project" value="InterPro"/>
</dbReference>
<evidence type="ECO:0000313" key="2">
    <source>
        <dbReference type="EMBL" id="EHC12817.1"/>
    </source>
</evidence>
<evidence type="ECO:0000313" key="3">
    <source>
        <dbReference type="EMBL" id="EHC16105.1"/>
    </source>
</evidence>